<organism evidence="2">
    <name type="scientific">Laccaria bicolor (strain S238N-H82 / ATCC MYA-4686)</name>
    <name type="common">Bicoloured deceiver</name>
    <name type="synonym">Laccaria laccata var. bicolor</name>
    <dbReference type="NCBI Taxonomy" id="486041"/>
    <lineage>
        <taxon>Eukaryota</taxon>
        <taxon>Fungi</taxon>
        <taxon>Dikarya</taxon>
        <taxon>Basidiomycota</taxon>
        <taxon>Agaricomycotina</taxon>
        <taxon>Agaricomycetes</taxon>
        <taxon>Agaricomycetidae</taxon>
        <taxon>Agaricales</taxon>
        <taxon>Agaricineae</taxon>
        <taxon>Hydnangiaceae</taxon>
        <taxon>Laccaria</taxon>
    </lineage>
</organism>
<dbReference type="GeneID" id="6083796"/>
<reference evidence="1 2" key="1">
    <citation type="journal article" date="2008" name="Nature">
        <title>The genome of Laccaria bicolor provides insights into mycorrhizal symbiosis.</title>
        <authorList>
            <person name="Martin F."/>
            <person name="Aerts A."/>
            <person name="Ahren D."/>
            <person name="Brun A."/>
            <person name="Danchin E.G.J."/>
            <person name="Duchaussoy F."/>
            <person name="Gibon J."/>
            <person name="Kohler A."/>
            <person name="Lindquist E."/>
            <person name="Pereda V."/>
            <person name="Salamov A."/>
            <person name="Shapiro H.J."/>
            <person name="Wuyts J."/>
            <person name="Blaudez D."/>
            <person name="Buee M."/>
            <person name="Brokstein P."/>
            <person name="Canbaeck B."/>
            <person name="Cohen D."/>
            <person name="Courty P.E."/>
            <person name="Coutinho P.M."/>
            <person name="Delaruelle C."/>
            <person name="Detter J.C."/>
            <person name="Deveau A."/>
            <person name="DiFazio S."/>
            <person name="Duplessis S."/>
            <person name="Fraissinet-Tachet L."/>
            <person name="Lucic E."/>
            <person name="Frey-Klett P."/>
            <person name="Fourrey C."/>
            <person name="Feussner I."/>
            <person name="Gay G."/>
            <person name="Grimwood J."/>
            <person name="Hoegger P.J."/>
            <person name="Jain P."/>
            <person name="Kilaru S."/>
            <person name="Labbe J."/>
            <person name="Lin Y.C."/>
            <person name="Legue V."/>
            <person name="Le Tacon F."/>
            <person name="Marmeisse R."/>
            <person name="Melayah D."/>
            <person name="Montanini B."/>
            <person name="Muratet M."/>
            <person name="Nehls U."/>
            <person name="Niculita-Hirzel H."/>
            <person name="Oudot-Le Secq M.P."/>
            <person name="Peter M."/>
            <person name="Quesneville H."/>
            <person name="Rajashekar B."/>
            <person name="Reich M."/>
            <person name="Rouhier N."/>
            <person name="Schmutz J."/>
            <person name="Yin T."/>
            <person name="Chalot M."/>
            <person name="Henrissat B."/>
            <person name="Kuees U."/>
            <person name="Lucas S."/>
            <person name="Van de Peer Y."/>
            <person name="Podila G.K."/>
            <person name="Polle A."/>
            <person name="Pukkila P.J."/>
            <person name="Richardson P.M."/>
            <person name="Rouze P."/>
            <person name="Sanders I.R."/>
            <person name="Stajich J.E."/>
            <person name="Tunlid A."/>
            <person name="Tuskan G."/>
            <person name="Grigoriev I.V."/>
        </authorList>
    </citation>
    <scope>NUCLEOTIDE SEQUENCE [LARGE SCALE GENOMIC DNA]</scope>
    <source>
        <strain evidence="2">S238N-H82 / ATCC MYA-4686</strain>
    </source>
</reference>
<sequence>MCSGQRTMEHGCSRMAQHRLVVLWLKAPQLPGAMQRAVGLHVRTPASVVWPVLSDDPIIRFSFEAFLCA</sequence>
<name>B0DVW4_LACBS</name>
<dbReference type="AlphaFoldDB" id="B0DVW4"/>
<keyword evidence="2" id="KW-1185">Reference proteome</keyword>
<dbReference type="EMBL" id="DS547141">
    <property type="protein sequence ID" value="EDR01204.1"/>
    <property type="molecule type" value="Genomic_DNA"/>
</dbReference>
<dbReference type="InParanoid" id="B0DVW4"/>
<protein>
    <submittedName>
        <fullName evidence="1">Predicted protein</fullName>
    </submittedName>
</protein>
<accession>B0DVW4</accession>
<dbReference type="Proteomes" id="UP000001194">
    <property type="component" value="Unassembled WGS sequence"/>
</dbReference>
<evidence type="ECO:0000313" key="2">
    <source>
        <dbReference type="Proteomes" id="UP000001194"/>
    </source>
</evidence>
<gene>
    <name evidence="1" type="ORF">LACBIDRAFT_312292</name>
</gene>
<dbReference type="RefSeq" id="XP_001888080.1">
    <property type="nucleotide sequence ID" value="XM_001888045.1"/>
</dbReference>
<dbReference type="KEGG" id="lbc:LACBIDRAFT_312292"/>
<proteinExistence type="predicted"/>
<evidence type="ECO:0000313" key="1">
    <source>
        <dbReference type="EMBL" id="EDR01204.1"/>
    </source>
</evidence>
<dbReference type="HOGENOM" id="CLU_2776357_0_0_1"/>